<evidence type="ECO:0000256" key="1">
    <source>
        <dbReference type="SAM" id="Coils"/>
    </source>
</evidence>
<sequence length="263" mass="30441">MDLNRIQDIEAKLKEFQDSLALVKATGNDPQVTTSLTILEGAFQIFQSVVMEEIGKVKTAFGAIEKRQTDLEKRQMELEKREADVEERLDDAEQYSRRMCLLLRGVPETANKNDNEEECLAHVMKILKERLKLNLSEEIVSRCHRLGGRQAEGRSRPIIMKFYSYRHRSAVFGAKKLLKDSPFSLSEFLTINRMRIFRRAKDVHGMRNCWTSDGKICIRVRRDNGTFERVVVRRMDDIPPAGEDPNSSTFSIDTRFVNTRPRT</sequence>
<organism evidence="3">
    <name type="scientific">Cacopsylla melanoneura</name>
    <dbReference type="NCBI Taxonomy" id="428564"/>
    <lineage>
        <taxon>Eukaryota</taxon>
        <taxon>Metazoa</taxon>
        <taxon>Ecdysozoa</taxon>
        <taxon>Arthropoda</taxon>
        <taxon>Hexapoda</taxon>
        <taxon>Insecta</taxon>
        <taxon>Pterygota</taxon>
        <taxon>Neoptera</taxon>
        <taxon>Paraneoptera</taxon>
        <taxon>Hemiptera</taxon>
        <taxon>Sternorrhyncha</taxon>
        <taxon>Psylloidea</taxon>
        <taxon>Psyllidae</taxon>
        <taxon>Psyllinae</taxon>
        <taxon>Cacopsylla</taxon>
    </lineage>
</organism>
<evidence type="ECO:0000256" key="2">
    <source>
        <dbReference type="SAM" id="MobiDB-lite"/>
    </source>
</evidence>
<dbReference type="PANTHER" id="PTHR11505">
    <property type="entry name" value="L1 TRANSPOSABLE ELEMENT-RELATED"/>
    <property type="match status" value="1"/>
</dbReference>
<protein>
    <submittedName>
        <fullName evidence="3">Uncharacterized protein</fullName>
    </submittedName>
</protein>
<feature type="region of interest" description="Disordered" evidence="2">
    <location>
        <begin position="238"/>
        <end position="263"/>
    </location>
</feature>
<name>A0A8D8T5J2_9HEMI</name>
<dbReference type="InterPro" id="IPR004244">
    <property type="entry name" value="Transposase_22"/>
</dbReference>
<dbReference type="AlphaFoldDB" id="A0A8D8T5J2"/>
<dbReference type="EMBL" id="HBUF01250725">
    <property type="protein sequence ID" value="CAG6680009.1"/>
    <property type="molecule type" value="Transcribed_RNA"/>
</dbReference>
<keyword evidence="1" id="KW-0175">Coiled coil</keyword>
<evidence type="ECO:0000313" key="3">
    <source>
        <dbReference type="EMBL" id="CAG6680009.1"/>
    </source>
</evidence>
<dbReference type="Gene3D" id="3.30.70.1820">
    <property type="entry name" value="L1 transposable element, RRM domain"/>
    <property type="match status" value="1"/>
</dbReference>
<feature type="coiled-coil region" evidence="1">
    <location>
        <begin position="68"/>
        <end position="95"/>
    </location>
</feature>
<accession>A0A8D8T5J2</accession>
<reference evidence="3" key="1">
    <citation type="submission" date="2021-05" db="EMBL/GenBank/DDBJ databases">
        <authorList>
            <person name="Alioto T."/>
            <person name="Alioto T."/>
            <person name="Gomez Garrido J."/>
        </authorList>
    </citation>
    <scope>NUCLEOTIDE SEQUENCE</scope>
</reference>
<proteinExistence type="predicted"/>